<proteinExistence type="predicted"/>
<keyword evidence="3" id="KW-1185">Reference proteome</keyword>
<evidence type="ECO:0000256" key="1">
    <source>
        <dbReference type="SAM" id="MobiDB-lite"/>
    </source>
</evidence>
<sequence>MIPRPFTCCSAILAIASGFFLYTKKHQTTLLDQQISRIVSETQHVRAQTAMLRTEWALENQPERLTHLAEHHLPDLHPMEPVQFVRMADLGKNLPPLSGPVMAQAAAPSVVAAVAVKPPVTAVVAVAKPVSHLPQDAHVHTTAVSYTSAEPAIRPVQTTLTVQSPAPAAVHHTLTITGAAAHDSKPQPVKVLTAQLPASHEVRLPAPKIMAAQVTPSALPVAVHTRQAEVRHPLPLTVASWHAPRTRQAAPSSESGYVEARAGSSYDSGSLLSRSGTEMAPPVPVSN</sequence>
<reference evidence="2 3" key="1">
    <citation type="submission" date="2022-11" db="EMBL/GenBank/DDBJ databases">
        <title>Genome sequencing of Acetobacter type strain.</title>
        <authorList>
            <person name="Heo J."/>
            <person name="Lee D."/>
            <person name="Han B.-H."/>
            <person name="Hong S.-B."/>
            <person name="Kwon S.-W."/>
        </authorList>
    </citation>
    <scope>NUCLEOTIDE SEQUENCE [LARGE SCALE GENOMIC DNA]</scope>
    <source>
        <strain evidence="2 3">KACC 21253</strain>
    </source>
</reference>
<evidence type="ECO:0000313" key="3">
    <source>
        <dbReference type="Proteomes" id="UP001301152"/>
    </source>
</evidence>
<feature type="compositionally biased region" description="Low complexity" evidence="1">
    <location>
        <begin position="263"/>
        <end position="276"/>
    </location>
</feature>
<dbReference type="Proteomes" id="UP001301152">
    <property type="component" value="Unassembled WGS sequence"/>
</dbReference>
<protein>
    <recommendedName>
        <fullName evidence="4">ABC transporter permease</fullName>
    </recommendedName>
</protein>
<accession>A0ABT3QBF4</accession>
<evidence type="ECO:0008006" key="4">
    <source>
        <dbReference type="Google" id="ProtNLM"/>
    </source>
</evidence>
<comment type="caution">
    <text evidence="2">The sequence shown here is derived from an EMBL/GenBank/DDBJ whole genome shotgun (WGS) entry which is preliminary data.</text>
</comment>
<dbReference type="RefSeq" id="WP_173559412.1">
    <property type="nucleotide sequence ID" value="NZ_JAPIUZ010000001.1"/>
</dbReference>
<feature type="region of interest" description="Disordered" evidence="1">
    <location>
        <begin position="244"/>
        <end position="287"/>
    </location>
</feature>
<organism evidence="2 3">
    <name type="scientific">Acetobacter thailandicus</name>
    <dbReference type="NCBI Taxonomy" id="1502842"/>
    <lineage>
        <taxon>Bacteria</taxon>
        <taxon>Pseudomonadati</taxon>
        <taxon>Pseudomonadota</taxon>
        <taxon>Alphaproteobacteria</taxon>
        <taxon>Acetobacterales</taxon>
        <taxon>Acetobacteraceae</taxon>
        <taxon>Acetobacter</taxon>
    </lineage>
</organism>
<dbReference type="EMBL" id="JAPIUZ010000001">
    <property type="protein sequence ID" value="MCX2562610.1"/>
    <property type="molecule type" value="Genomic_DNA"/>
</dbReference>
<name>A0ABT3QBF4_9PROT</name>
<evidence type="ECO:0000313" key="2">
    <source>
        <dbReference type="EMBL" id="MCX2562610.1"/>
    </source>
</evidence>
<gene>
    <name evidence="2" type="ORF">OQ497_01325</name>
</gene>